<gene>
    <name evidence="1" type="ORF">AN217_20485</name>
</gene>
<dbReference type="RefSeq" id="WP_019357382.1">
    <property type="nucleotide sequence ID" value="NZ_LJGV01000022.1"/>
</dbReference>
<protein>
    <submittedName>
        <fullName evidence="1">Uncharacterized protein</fullName>
    </submittedName>
</protein>
<dbReference type="PATRIC" id="fig|943816.4.peg.3619"/>
<reference evidence="1 2" key="1">
    <citation type="journal article" date="2016" name="Front. Microbiol.">
        <title>Comparative Genomics Analysis of Streptomyces Species Reveals Their Adaptation to the Marine Environment and Their Diversity at the Genomic Level.</title>
        <authorList>
            <person name="Tian X."/>
            <person name="Zhang Z."/>
            <person name="Yang T."/>
            <person name="Chen M."/>
            <person name="Li J."/>
            <person name="Chen F."/>
            <person name="Yang J."/>
            <person name="Li W."/>
            <person name="Zhang B."/>
            <person name="Zhang Z."/>
            <person name="Wu J."/>
            <person name="Zhang C."/>
            <person name="Long L."/>
            <person name="Xiao J."/>
        </authorList>
    </citation>
    <scope>NUCLEOTIDE SEQUENCE [LARGE SCALE GENOMIC DNA]</scope>
    <source>
        <strain evidence="1 2">SCSIO M10379</strain>
    </source>
</reference>
<sequence length="80" mass="8272">MNECAYGRSKYGDEGEECIAELGAALRAHGLTLPSLGVDPVTYAGRQPRPLVSLGNCNVETARALAAVLRTAAGERQAGG</sequence>
<organism evidence="1 2">
    <name type="scientific">Streptomyces qinglanensis</name>
    <dbReference type="NCBI Taxonomy" id="943816"/>
    <lineage>
        <taxon>Bacteria</taxon>
        <taxon>Bacillati</taxon>
        <taxon>Actinomycetota</taxon>
        <taxon>Actinomycetes</taxon>
        <taxon>Kitasatosporales</taxon>
        <taxon>Streptomycetaceae</taxon>
        <taxon>Streptomyces</taxon>
    </lineage>
</organism>
<evidence type="ECO:0000313" key="2">
    <source>
        <dbReference type="Proteomes" id="UP000175829"/>
    </source>
</evidence>
<proteinExistence type="predicted"/>
<accession>A0A1E7K7C6</accession>
<dbReference type="AlphaFoldDB" id="A0A1E7K7C6"/>
<comment type="caution">
    <text evidence="1">The sequence shown here is derived from an EMBL/GenBank/DDBJ whole genome shotgun (WGS) entry which is preliminary data.</text>
</comment>
<dbReference type="Proteomes" id="UP000175829">
    <property type="component" value="Unassembled WGS sequence"/>
</dbReference>
<name>A0A1E7K7C6_9ACTN</name>
<dbReference type="EMBL" id="LJGV01000022">
    <property type="protein sequence ID" value="OEU99793.1"/>
    <property type="molecule type" value="Genomic_DNA"/>
</dbReference>
<evidence type="ECO:0000313" key="1">
    <source>
        <dbReference type="EMBL" id="OEU99793.1"/>
    </source>
</evidence>